<dbReference type="PIRSF" id="PIRSF029950">
    <property type="entry name" value="Cas_CT1134"/>
    <property type="match status" value="1"/>
</dbReference>
<comment type="function">
    <text evidence="2">CRISPR (clustered regularly interspaced short palindromic repeat) is an adaptive immune system that provides protection against mobile genetic elements (viruses, transposable elements and conjugative plasmids). CRISPR clusters contain spacers, sequences complementary to antecedent mobile elements, and target invading nucleic acids. CRISPR clusters are transcribed and processed into CRISPR RNA (crRNA).</text>
</comment>
<accession>A0A7Y4L8V8</accession>
<dbReference type="GO" id="GO:0016787">
    <property type="term" value="F:hydrolase activity"/>
    <property type="evidence" value="ECO:0007669"/>
    <property type="project" value="UniProtKB-KW"/>
</dbReference>
<keyword evidence="1 2" id="KW-0051">Antiviral defense</keyword>
<dbReference type="Proteomes" id="UP000541421">
    <property type="component" value="Unassembled WGS sequence"/>
</dbReference>
<dbReference type="GO" id="GO:0043571">
    <property type="term" value="P:maintenance of CRISPR repeat elements"/>
    <property type="evidence" value="ECO:0007669"/>
    <property type="project" value="UniProtKB-UniRule"/>
</dbReference>
<keyword evidence="2" id="KW-0378">Hydrolase</keyword>
<dbReference type="EC" id="3.1.-.-" evidence="2"/>
<sequence>MGFILEVKGEYACFTRPEMKVERVSYPVITPSAARAIFSAILWKPAIAWCIDKIEILNPIEWASVRRNEVGVKMSERSEGIYIEDHRQQRATLMLRDVAYRLHAHFEMTEHAGPSDSSQKFAEMFRRRASKGQCFYQPYLGTREFACAFRLIEDLSQEPAALDINENFGFMLYDMDFTQPDNPQAMFYQARAKNGVIQVPAVTSEEVKR</sequence>
<comment type="caution">
    <text evidence="3">The sequence shown here is derived from an EMBL/GenBank/DDBJ whole genome shotgun (WGS) entry which is preliminary data.</text>
</comment>
<keyword evidence="2" id="KW-0540">Nuclease</keyword>
<dbReference type="Pfam" id="PF09704">
    <property type="entry name" value="Cas_Cas5d"/>
    <property type="match status" value="1"/>
</dbReference>
<dbReference type="InterPro" id="IPR010155">
    <property type="entry name" value="CRISPR-assoc_prot_Cas5d"/>
</dbReference>
<reference evidence="3 4" key="1">
    <citation type="submission" date="2020-05" db="EMBL/GenBank/DDBJ databases">
        <authorList>
            <person name="Niu N."/>
        </authorList>
    </citation>
    <scope>NUCLEOTIDE SEQUENCE [LARGE SCALE GENOMIC DNA]</scope>
    <source>
        <strain evidence="3 4">LMG10982</strain>
    </source>
</reference>
<dbReference type="RefSeq" id="WP_171588095.1">
    <property type="nucleotide sequence ID" value="NZ_JABGBO010000003.1"/>
</dbReference>
<dbReference type="NCBIfam" id="TIGR01876">
    <property type="entry name" value="cas_Cas5d"/>
    <property type="match status" value="1"/>
</dbReference>
<keyword evidence="4" id="KW-1185">Reference proteome</keyword>
<dbReference type="EMBL" id="JABGBO010000003">
    <property type="protein sequence ID" value="NOL49115.1"/>
    <property type="molecule type" value="Genomic_DNA"/>
</dbReference>
<dbReference type="GO" id="GO:0003723">
    <property type="term" value="F:RNA binding"/>
    <property type="evidence" value="ECO:0007669"/>
    <property type="project" value="UniProtKB-UniRule"/>
</dbReference>
<evidence type="ECO:0000313" key="4">
    <source>
        <dbReference type="Proteomes" id="UP000541421"/>
    </source>
</evidence>
<dbReference type="GO" id="GO:0051607">
    <property type="term" value="P:defense response to virus"/>
    <property type="evidence" value="ECO:0007669"/>
    <property type="project" value="UniProtKB-UniRule"/>
</dbReference>
<dbReference type="NCBIfam" id="TIGR02593">
    <property type="entry name" value="CRISPR_cas5"/>
    <property type="match status" value="1"/>
</dbReference>
<name>A0A7Y4L8V8_9BURK</name>
<evidence type="ECO:0000256" key="2">
    <source>
        <dbReference type="PIRNR" id="PIRNR029950"/>
    </source>
</evidence>
<dbReference type="GO" id="GO:0004519">
    <property type="term" value="F:endonuclease activity"/>
    <property type="evidence" value="ECO:0007669"/>
    <property type="project" value="UniProtKB-UniRule"/>
</dbReference>
<keyword evidence="2" id="KW-0255">Endonuclease</keyword>
<dbReference type="CDD" id="cd09752">
    <property type="entry name" value="Cas5_I-C"/>
    <property type="match status" value="1"/>
</dbReference>
<protein>
    <recommendedName>
        <fullName evidence="2">pre-crRNA processing endonuclease</fullName>
        <ecNumber evidence="2">3.1.-.-</ecNumber>
    </recommendedName>
</protein>
<keyword evidence="2" id="KW-0694">RNA-binding</keyword>
<proteinExistence type="inferred from homology"/>
<evidence type="ECO:0000313" key="3">
    <source>
        <dbReference type="EMBL" id="NOL49115.1"/>
    </source>
</evidence>
<gene>
    <name evidence="3" type="primary">cas5c</name>
    <name evidence="3" type="ORF">HKX40_03015</name>
</gene>
<evidence type="ECO:0000256" key="1">
    <source>
        <dbReference type="ARBA" id="ARBA00023118"/>
    </source>
</evidence>
<organism evidence="3 4">
    <name type="scientific">Pelistega europaea</name>
    <dbReference type="NCBI Taxonomy" id="106147"/>
    <lineage>
        <taxon>Bacteria</taxon>
        <taxon>Pseudomonadati</taxon>
        <taxon>Pseudomonadota</taxon>
        <taxon>Betaproteobacteria</taxon>
        <taxon>Burkholderiales</taxon>
        <taxon>Alcaligenaceae</taxon>
        <taxon>Pelistega</taxon>
    </lineage>
</organism>
<dbReference type="InterPro" id="IPR021124">
    <property type="entry name" value="CRISPR-assoc_prot_Cas5"/>
</dbReference>
<comment type="similarity">
    <text evidence="2">Belongs to the CRISPR-associated protein Cas5 family. Subtype I-C/Dvulg subfamily.</text>
</comment>
<dbReference type="AlphaFoldDB" id="A0A7Y4L8V8"/>
<dbReference type="InterPro" id="IPR013422">
    <property type="entry name" value="CRISPR-assoc_prot_Cas5_N"/>
</dbReference>
<dbReference type="Gene3D" id="3.30.70.2660">
    <property type="match status" value="1"/>
</dbReference>